<keyword evidence="3 6" id="KW-0378">Hydrolase</keyword>
<dbReference type="SUPFAM" id="SSF51338">
    <property type="entry name" value="Composite domain of metallo-dependent hydrolases"/>
    <property type="match status" value="1"/>
</dbReference>
<sequence>MERTVEQLKERIRVGGAKIPAEKVIKNGQLVNVMTSEIYPAEIAIYKDMIAAVGDEAEVADYIGPDTQIIDAKGRFLVPGMIDGHIHSECSKLSITSYAKAVVPHGTTSMISGLDEYISVSDLDGLQEIFAEVKKSPLKVFWGAPYKTPYTVPQSTVSFNFTKEVHQTVQKWPECFGVWETVTEFVQEEDEDTLGAIAEAGKNNLPVFGCAPMASGKKLNAYLCSGVRLDHESYDHVEVVEKMRKGMHMLIRESCVTHFLAENMRAVTEVNPYLARRVSFCTDDVTATDILEKGHMDNLVRLAIKAGVEPMTAIQMATINSAEAYRIDHLIGSICPGRIADILFVEDLQDFKVDEVMTNGNMVARNHKLTYELKAPERSPIFKGELKCAKTTADDFSYHVPIENGEAKVLSLDVKGPFVRKRRDVILKVKDGIVQPDTEQDAIMVSVVERFGKNGNKSLAFCSGWKLKKGAMASTNAPDDNNLVVMGANAEDMSFAVNYLIEQGGGQVVVEDGKVIEFLPLPVGGIVSDDEPEVVAAKEAKIDEAARSLGSDLPNPMMYMFFLPITAIPDYALTDAGPVDYCALTTYDPILELVEK</sequence>
<keyword evidence="4 6" id="KW-0464">Manganese</keyword>
<dbReference type="PANTHER" id="PTHR11113">
    <property type="entry name" value="N-ACETYLGLUCOSAMINE-6-PHOSPHATE DEACETYLASE"/>
    <property type="match status" value="1"/>
</dbReference>
<dbReference type="InterPro" id="IPR026912">
    <property type="entry name" value="Adenine_deam_C"/>
</dbReference>
<feature type="domain" description="Adenine deaminase C-terminal" evidence="8">
    <location>
        <begin position="420"/>
        <end position="581"/>
    </location>
</feature>
<accession>A0A923NCF9</accession>
<evidence type="ECO:0000256" key="4">
    <source>
        <dbReference type="ARBA" id="ARBA00023211"/>
    </source>
</evidence>
<evidence type="ECO:0000256" key="1">
    <source>
        <dbReference type="ARBA" id="ARBA00006773"/>
    </source>
</evidence>
<dbReference type="InterPro" id="IPR032466">
    <property type="entry name" value="Metal_Hydrolase"/>
</dbReference>
<dbReference type="SUPFAM" id="SSF51556">
    <property type="entry name" value="Metallo-dependent hydrolases"/>
    <property type="match status" value="1"/>
</dbReference>
<evidence type="ECO:0000256" key="2">
    <source>
        <dbReference type="ARBA" id="ARBA00012782"/>
    </source>
</evidence>
<evidence type="ECO:0000256" key="6">
    <source>
        <dbReference type="HAMAP-Rule" id="MF_01518"/>
    </source>
</evidence>
<dbReference type="AlphaFoldDB" id="A0A923NCF9"/>
<dbReference type="EMBL" id="JACRWC010000081">
    <property type="protein sequence ID" value="MBC5999646.1"/>
    <property type="molecule type" value="Genomic_DNA"/>
</dbReference>
<comment type="cofactor">
    <cofactor evidence="6">
        <name>Mn(2+)</name>
        <dbReference type="ChEBI" id="CHEBI:29035"/>
    </cofactor>
</comment>
<dbReference type="HAMAP" id="MF_01518">
    <property type="entry name" value="Adenine_deamin"/>
    <property type="match status" value="1"/>
</dbReference>
<dbReference type="Pfam" id="PF01979">
    <property type="entry name" value="Amidohydro_1"/>
    <property type="match status" value="1"/>
</dbReference>
<comment type="caution">
    <text evidence="9">The sequence shown here is derived from an EMBL/GenBank/DDBJ whole genome shotgun (WGS) entry which is preliminary data.</text>
</comment>
<dbReference type="RefSeq" id="WP_249287060.1">
    <property type="nucleotide sequence ID" value="NZ_JACRWC010000081.1"/>
</dbReference>
<gene>
    <name evidence="6" type="primary">ade</name>
    <name evidence="9" type="ORF">H8876_06500</name>
</gene>
<dbReference type="Gene3D" id="2.30.40.10">
    <property type="entry name" value="Urease, subunit C, domain 1"/>
    <property type="match status" value="1"/>
</dbReference>
<dbReference type="GO" id="GO:0006146">
    <property type="term" value="P:adenine catabolic process"/>
    <property type="evidence" value="ECO:0007669"/>
    <property type="project" value="InterPro"/>
</dbReference>
<comment type="catalytic activity">
    <reaction evidence="5 6">
        <text>adenine + H2O + H(+) = hypoxanthine + NH4(+)</text>
        <dbReference type="Rhea" id="RHEA:23688"/>
        <dbReference type="ChEBI" id="CHEBI:15377"/>
        <dbReference type="ChEBI" id="CHEBI:15378"/>
        <dbReference type="ChEBI" id="CHEBI:16708"/>
        <dbReference type="ChEBI" id="CHEBI:17368"/>
        <dbReference type="ChEBI" id="CHEBI:28938"/>
        <dbReference type="EC" id="3.5.4.2"/>
    </reaction>
</comment>
<keyword evidence="10" id="KW-1185">Reference proteome</keyword>
<evidence type="ECO:0000259" key="7">
    <source>
        <dbReference type="Pfam" id="PF01979"/>
    </source>
</evidence>
<name>A0A923NCF9_9FIRM</name>
<reference evidence="9" key="1">
    <citation type="submission" date="2020-08" db="EMBL/GenBank/DDBJ databases">
        <authorList>
            <person name="Liu C."/>
            <person name="Sun Q."/>
        </authorList>
    </citation>
    <scope>NUCLEOTIDE SEQUENCE</scope>
    <source>
        <strain evidence="9">BX16</strain>
    </source>
</reference>
<organism evidence="9 10">
    <name type="scientific">Lentihominibacter faecis</name>
    <dbReference type="NCBI Taxonomy" id="2764712"/>
    <lineage>
        <taxon>Bacteria</taxon>
        <taxon>Bacillati</taxon>
        <taxon>Bacillota</taxon>
        <taxon>Clostridia</taxon>
        <taxon>Peptostreptococcales</taxon>
        <taxon>Anaerovoracaceae</taxon>
        <taxon>Lentihominibacter</taxon>
    </lineage>
</organism>
<evidence type="ECO:0000256" key="5">
    <source>
        <dbReference type="ARBA" id="ARBA00047720"/>
    </source>
</evidence>
<dbReference type="InterPro" id="IPR006679">
    <property type="entry name" value="Adenine_deam"/>
</dbReference>
<proteinExistence type="inferred from homology"/>
<feature type="domain" description="Amidohydrolase-related" evidence="7">
    <location>
        <begin position="76"/>
        <end position="363"/>
    </location>
</feature>
<dbReference type="EC" id="3.5.4.2" evidence="2 6"/>
<protein>
    <recommendedName>
        <fullName evidence="2 6">Adenine deaminase</fullName>
        <shortName evidence="6">Adenase</shortName>
        <shortName evidence="6">Adenine aminase</shortName>
        <ecNumber evidence="2 6">3.5.4.2</ecNumber>
    </recommendedName>
</protein>
<evidence type="ECO:0000313" key="9">
    <source>
        <dbReference type="EMBL" id="MBC5999646.1"/>
    </source>
</evidence>
<dbReference type="GO" id="GO:0000034">
    <property type="term" value="F:adenine deaminase activity"/>
    <property type="evidence" value="ECO:0007669"/>
    <property type="project" value="UniProtKB-UniRule"/>
</dbReference>
<evidence type="ECO:0000259" key="8">
    <source>
        <dbReference type="Pfam" id="PF13382"/>
    </source>
</evidence>
<dbReference type="Pfam" id="PF13382">
    <property type="entry name" value="Adenine_deam_C"/>
    <property type="match status" value="1"/>
</dbReference>
<evidence type="ECO:0000313" key="10">
    <source>
        <dbReference type="Proteomes" id="UP000644115"/>
    </source>
</evidence>
<comment type="similarity">
    <text evidence="1 6">Belongs to the metallo-dependent hydrolases superfamily. Adenine deaminase family.</text>
</comment>
<dbReference type="PANTHER" id="PTHR11113:SF2">
    <property type="entry name" value="ADENINE DEAMINASE"/>
    <property type="match status" value="1"/>
</dbReference>
<dbReference type="Proteomes" id="UP000644115">
    <property type="component" value="Unassembled WGS sequence"/>
</dbReference>
<evidence type="ECO:0000256" key="3">
    <source>
        <dbReference type="ARBA" id="ARBA00022801"/>
    </source>
</evidence>
<dbReference type="Gene3D" id="3.20.20.140">
    <property type="entry name" value="Metal-dependent hydrolases"/>
    <property type="match status" value="1"/>
</dbReference>
<dbReference type="InterPro" id="IPR006680">
    <property type="entry name" value="Amidohydro-rel"/>
</dbReference>
<dbReference type="InterPro" id="IPR011059">
    <property type="entry name" value="Metal-dep_hydrolase_composite"/>
</dbReference>